<accession>A0ACC2WZZ5</accession>
<reference evidence="1" key="1">
    <citation type="submission" date="2023-04" db="EMBL/GenBank/DDBJ databases">
        <title>Draft Genome sequencing of Naganishia species isolated from polar environments using Oxford Nanopore Technology.</title>
        <authorList>
            <person name="Leo P."/>
            <person name="Venkateswaran K."/>
        </authorList>
    </citation>
    <scope>NUCLEOTIDE SEQUENCE</scope>
    <source>
        <strain evidence="1">MNA-CCFEE 5262</strain>
    </source>
</reference>
<evidence type="ECO:0000313" key="2">
    <source>
        <dbReference type="Proteomes" id="UP001230649"/>
    </source>
</evidence>
<evidence type="ECO:0000313" key="1">
    <source>
        <dbReference type="EMBL" id="KAJ9117339.1"/>
    </source>
</evidence>
<keyword evidence="2" id="KW-1185">Reference proteome</keyword>
<proteinExistence type="predicted"/>
<organism evidence="1 2">
    <name type="scientific">Naganishia adeliensis</name>
    <dbReference type="NCBI Taxonomy" id="92952"/>
    <lineage>
        <taxon>Eukaryota</taxon>
        <taxon>Fungi</taxon>
        <taxon>Dikarya</taxon>
        <taxon>Basidiomycota</taxon>
        <taxon>Agaricomycotina</taxon>
        <taxon>Tremellomycetes</taxon>
        <taxon>Filobasidiales</taxon>
        <taxon>Filobasidiaceae</taxon>
        <taxon>Naganishia</taxon>
    </lineage>
</organism>
<dbReference type="Proteomes" id="UP001230649">
    <property type="component" value="Unassembled WGS sequence"/>
</dbReference>
<comment type="caution">
    <text evidence="1">The sequence shown here is derived from an EMBL/GenBank/DDBJ whole genome shotgun (WGS) entry which is preliminary data.</text>
</comment>
<protein>
    <submittedName>
        <fullName evidence="1">Uncharacterized protein</fullName>
    </submittedName>
</protein>
<name>A0ACC2WZZ5_9TREE</name>
<gene>
    <name evidence="1" type="ORF">QFC20_000487</name>
</gene>
<dbReference type="EMBL" id="JASBWS010000002">
    <property type="protein sequence ID" value="KAJ9117339.1"/>
    <property type="molecule type" value="Genomic_DNA"/>
</dbReference>
<sequence length="599" mass="63933">MADRIPDLLRPTDKSPVDAQVAKVDGQGSGVGSGRETMTIREQEAERLASSGELDVDARDESNVTPLHWAAINAHVDVCRWLLQHGAKVDAIGGDLKATPLQWAARNGHLYVIHLLLQHGADPTLRDAQGFNTLHLVTHSSGVMALLYVLHQPTVDVDEKDTDGHTALMWAAWQGDAISIDILLRHGASPATTDNTHLTPLHWASIKASRPCIQRLVAAGADLRARDENGKTARDMADEIKVLDAYRLGLEDAGYALDGFKVQPFLDERRTQYAILLAPTVFLGAVFAAFAYLPLYVGLPLGLAIFFAMHHIVTRTLLRTKGFGDTVSKSPYFAAVIVASLIYVGTTWLRLLSTGTSNALGLNIGFVIAYTACAYNFYRAITLDPGYSKLPKDEEELHSLVEDLVAKGRLNGTVFCISCMPLSMDMELCFIQMTTLEVSNLGRYGFMGGRGGSSLREQTGAMAQLMVRQGQQPSVLGAGPGQSGAEEEGEILSSTQSGDSIGGGAIPIGGTNDAHVHGPGCKHHGQGHAGHHHRFGIVGRICSTALHACTGGPMLQLLGLDRFTKGKAMSGMRKSGQGGAGSNPFSLGVVGTTTSDVND</sequence>